<evidence type="ECO:0000259" key="8">
    <source>
        <dbReference type="PROSITE" id="PS51647"/>
    </source>
</evidence>
<name>A0A8C5M920_9ANUR</name>
<dbReference type="PANTHER" id="PTHR13814:SF12">
    <property type="entry name" value="KININOGEN-1"/>
    <property type="match status" value="1"/>
</dbReference>
<reference evidence="9" key="2">
    <citation type="submission" date="2025-09" db="UniProtKB">
        <authorList>
            <consortium name="Ensembl"/>
        </authorList>
    </citation>
    <scope>IDENTIFICATION</scope>
</reference>
<dbReference type="FunFam" id="3.10.450.10:FF:000002">
    <property type="entry name" value="Kininogen 1"/>
    <property type="match status" value="2"/>
</dbReference>
<dbReference type="SMART" id="SM00043">
    <property type="entry name" value="CY"/>
    <property type="match status" value="3"/>
</dbReference>
<dbReference type="Gene3D" id="3.10.450.10">
    <property type="match status" value="3"/>
</dbReference>
<dbReference type="PROSITE" id="PS51647">
    <property type="entry name" value="CYSTATIN_KININOGEN"/>
    <property type="match status" value="1"/>
</dbReference>
<evidence type="ECO:0000313" key="10">
    <source>
        <dbReference type="Proteomes" id="UP000694569"/>
    </source>
</evidence>
<protein>
    <recommendedName>
        <fullName evidence="8">Cystatin kininogen-type domain-containing protein</fullName>
    </recommendedName>
</protein>
<organism evidence="9 10">
    <name type="scientific">Leptobrachium leishanense</name>
    <name type="common">Leishan spiny toad</name>
    <dbReference type="NCBI Taxonomy" id="445787"/>
    <lineage>
        <taxon>Eukaryota</taxon>
        <taxon>Metazoa</taxon>
        <taxon>Chordata</taxon>
        <taxon>Craniata</taxon>
        <taxon>Vertebrata</taxon>
        <taxon>Euteleostomi</taxon>
        <taxon>Amphibia</taxon>
        <taxon>Batrachia</taxon>
        <taxon>Anura</taxon>
        <taxon>Pelobatoidea</taxon>
        <taxon>Megophryidae</taxon>
        <taxon>Leptobrachium</taxon>
    </lineage>
</organism>
<dbReference type="Proteomes" id="UP000694569">
    <property type="component" value="Unplaced"/>
</dbReference>
<dbReference type="SUPFAM" id="SSF54403">
    <property type="entry name" value="Cystatin/monellin"/>
    <property type="match status" value="3"/>
</dbReference>
<dbReference type="GO" id="GO:0072562">
    <property type="term" value="C:blood microparticle"/>
    <property type="evidence" value="ECO:0007669"/>
    <property type="project" value="TreeGrafter"/>
</dbReference>
<feature type="domain" description="Cystatin kininogen-type" evidence="8">
    <location>
        <begin position="150"/>
        <end position="254"/>
    </location>
</feature>
<dbReference type="CDD" id="cd00042">
    <property type="entry name" value="CY"/>
    <property type="match status" value="3"/>
</dbReference>
<dbReference type="GO" id="GO:0007204">
    <property type="term" value="P:positive regulation of cytosolic calcium ion concentration"/>
    <property type="evidence" value="ECO:0007669"/>
    <property type="project" value="TreeGrafter"/>
</dbReference>
<keyword evidence="10" id="KW-1185">Reference proteome</keyword>
<feature type="compositionally biased region" description="Basic and acidic residues" evidence="6">
    <location>
        <begin position="390"/>
        <end position="415"/>
    </location>
</feature>
<keyword evidence="2" id="KW-0789">Thiol protease inhibitor</keyword>
<reference evidence="9" key="1">
    <citation type="submission" date="2025-08" db="UniProtKB">
        <authorList>
            <consortium name="Ensembl"/>
        </authorList>
    </citation>
    <scope>IDENTIFICATION</scope>
</reference>
<feature type="signal peptide" evidence="7">
    <location>
        <begin position="1"/>
        <end position="18"/>
    </location>
</feature>
<dbReference type="PANTHER" id="PTHR13814">
    <property type="entry name" value="FETUIN"/>
    <property type="match status" value="1"/>
</dbReference>
<dbReference type="OrthoDB" id="9937817at2759"/>
<dbReference type="InterPro" id="IPR027358">
    <property type="entry name" value="Kininogen-type_cystatin_dom"/>
</dbReference>
<keyword evidence="1" id="KW-0646">Protease inhibitor</keyword>
<dbReference type="Pfam" id="PF00031">
    <property type="entry name" value="Cystatin"/>
    <property type="match status" value="3"/>
</dbReference>
<evidence type="ECO:0000256" key="4">
    <source>
        <dbReference type="ARBA" id="ARBA00023157"/>
    </source>
</evidence>
<keyword evidence="4" id="KW-1015">Disulfide bond</keyword>
<evidence type="ECO:0000256" key="7">
    <source>
        <dbReference type="SAM" id="SignalP"/>
    </source>
</evidence>
<dbReference type="AlphaFoldDB" id="A0A8C5M920"/>
<evidence type="ECO:0000256" key="6">
    <source>
        <dbReference type="SAM" id="MobiDB-lite"/>
    </source>
</evidence>
<feature type="region of interest" description="Disordered" evidence="6">
    <location>
        <begin position="378"/>
        <end position="425"/>
    </location>
</feature>
<dbReference type="GeneTree" id="ENSGT00950000182930"/>
<dbReference type="GO" id="GO:0030195">
    <property type="term" value="P:negative regulation of blood coagulation"/>
    <property type="evidence" value="ECO:0007669"/>
    <property type="project" value="TreeGrafter"/>
</dbReference>
<accession>A0A8C5M920</accession>
<dbReference type="GO" id="GO:0004869">
    <property type="term" value="F:cysteine-type endopeptidase inhibitor activity"/>
    <property type="evidence" value="ECO:0007669"/>
    <property type="project" value="UniProtKB-KW"/>
</dbReference>
<keyword evidence="3 7" id="KW-0732">Signal</keyword>
<proteinExistence type="predicted"/>
<evidence type="ECO:0000256" key="5">
    <source>
        <dbReference type="ARBA" id="ARBA00023180"/>
    </source>
</evidence>
<dbReference type="InterPro" id="IPR000010">
    <property type="entry name" value="Cystatin_dom"/>
</dbReference>
<sequence>MIFLGNLLLFTNLLIVSANQALILDADCDDSNITQAADIALKSYNAAKREGNQYILHRITKAGIRSESNSVVRYFLDYEIREGACGVQSGLDWKECNFLTPKPVLGNCSAHVVINEELKSSDIIFQNCIVPTVHATISKETLGSFKPIDLSSNDLLEIVQLNIDRMNSLGNHRFYFGLEKILNAWLQMVSGMNYRIEYVVRKTNCSKIDFRKMRSENCRLDKNGESGRCSIYVHSDLQGHMNVTNLNCYTESGYCLNCPNAIKQNDPELLSLLVQFIDEFNANNSHPFLYKLLFVKQATKKGLHPTTYRVHIQMKETNCSKNEYAILGEECGFTNTSGLLDCDVKMYVKDETVAQSHKCRSEVAFLLRYQGYSPLRASMSMGDHGSQLQNEHHGKKETQSEKEKKKAGFNKDREVPTPVPESSVAERCPGKVWQQNMKQAHAPFELVADPPTYYHKQERRPLRGNMPHFA</sequence>
<keyword evidence="5" id="KW-0325">Glycoprotein</keyword>
<dbReference type="InterPro" id="IPR050735">
    <property type="entry name" value="Kininogen_Fetuin_HRG"/>
</dbReference>
<feature type="chain" id="PRO_5034006278" description="Cystatin kininogen-type domain-containing protein" evidence="7">
    <location>
        <begin position="19"/>
        <end position="470"/>
    </location>
</feature>
<dbReference type="InterPro" id="IPR046350">
    <property type="entry name" value="Cystatin_sf"/>
</dbReference>
<evidence type="ECO:0000313" key="9">
    <source>
        <dbReference type="Ensembl" id="ENSLLEP00000009686.1"/>
    </source>
</evidence>
<evidence type="ECO:0000256" key="1">
    <source>
        <dbReference type="ARBA" id="ARBA00022690"/>
    </source>
</evidence>
<dbReference type="Ensembl" id="ENSLLET00000010063.1">
    <property type="protein sequence ID" value="ENSLLEP00000009686.1"/>
    <property type="gene ID" value="ENSLLEG00000006170.1"/>
</dbReference>
<evidence type="ECO:0000256" key="3">
    <source>
        <dbReference type="ARBA" id="ARBA00022729"/>
    </source>
</evidence>
<evidence type="ECO:0000256" key="2">
    <source>
        <dbReference type="ARBA" id="ARBA00022704"/>
    </source>
</evidence>